<feature type="non-terminal residue" evidence="1">
    <location>
        <position position="1"/>
    </location>
</feature>
<sequence length="123" mass="14628">GADRLYRILITKSAWLIWKLRNKRRIGKEDDPDAWHSQQEIHNRWLSVINLRLHLDCLLTNTQRYETKALEHCTVATTWSRLLQNENGLPSDWMNDVSKHRTEVLVGIEPLRPSCPRPRGWHR</sequence>
<keyword evidence="2" id="KW-1185">Reference proteome</keyword>
<name>A0AA39QLJ2_9AGAR</name>
<comment type="caution">
    <text evidence="1">The sequence shown here is derived from an EMBL/GenBank/DDBJ whole genome shotgun (WGS) entry which is preliminary data.</text>
</comment>
<organism evidence="1 2">
    <name type="scientific">Armillaria luteobubalina</name>
    <dbReference type="NCBI Taxonomy" id="153913"/>
    <lineage>
        <taxon>Eukaryota</taxon>
        <taxon>Fungi</taxon>
        <taxon>Dikarya</taxon>
        <taxon>Basidiomycota</taxon>
        <taxon>Agaricomycotina</taxon>
        <taxon>Agaricomycetes</taxon>
        <taxon>Agaricomycetidae</taxon>
        <taxon>Agaricales</taxon>
        <taxon>Marasmiineae</taxon>
        <taxon>Physalacriaceae</taxon>
        <taxon>Armillaria</taxon>
    </lineage>
</organism>
<evidence type="ECO:0000313" key="2">
    <source>
        <dbReference type="Proteomes" id="UP001175228"/>
    </source>
</evidence>
<gene>
    <name evidence="1" type="ORF">EDD18DRAFT_1062432</name>
</gene>
<dbReference type="Proteomes" id="UP001175228">
    <property type="component" value="Unassembled WGS sequence"/>
</dbReference>
<reference evidence="1" key="1">
    <citation type="submission" date="2023-06" db="EMBL/GenBank/DDBJ databases">
        <authorList>
            <consortium name="Lawrence Berkeley National Laboratory"/>
            <person name="Ahrendt S."/>
            <person name="Sahu N."/>
            <person name="Indic B."/>
            <person name="Wong-Bajracharya J."/>
            <person name="Merenyi Z."/>
            <person name="Ke H.-M."/>
            <person name="Monk M."/>
            <person name="Kocsube S."/>
            <person name="Drula E."/>
            <person name="Lipzen A."/>
            <person name="Balint B."/>
            <person name="Henrissat B."/>
            <person name="Andreopoulos B."/>
            <person name="Martin F.M."/>
            <person name="Harder C.B."/>
            <person name="Rigling D."/>
            <person name="Ford K.L."/>
            <person name="Foster G.D."/>
            <person name="Pangilinan J."/>
            <person name="Papanicolaou A."/>
            <person name="Barry K."/>
            <person name="LaButti K."/>
            <person name="Viragh M."/>
            <person name="Koriabine M."/>
            <person name="Yan M."/>
            <person name="Riley R."/>
            <person name="Champramary S."/>
            <person name="Plett K.L."/>
            <person name="Tsai I.J."/>
            <person name="Slot J."/>
            <person name="Sipos G."/>
            <person name="Plett J."/>
            <person name="Nagy L.G."/>
            <person name="Grigoriev I.V."/>
        </authorList>
    </citation>
    <scope>NUCLEOTIDE SEQUENCE</scope>
    <source>
        <strain evidence="1">HWK02</strain>
    </source>
</reference>
<protein>
    <submittedName>
        <fullName evidence="1">Uncharacterized protein</fullName>
    </submittedName>
</protein>
<accession>A0AA39QLJ2</accession>
<proteinExistence type="predicted"/>
<evidence type="ECO:0000313" key="1">
    <source>
        <dbReference type="EMBL" id="KAK0503869.1"/>
    </source>
</evidence>
<dbReference type="AlphaFoldDB" id="A0AA39QLJ2"/>
<dbReference type="EMBL" id="JAUEPU010000003">
    <property type="protein sequence ID" value="KAK0503869.1"/>
    <property type="molecule type" value="Genomic_DNA"/>
</dbReference>